<evidence type="ECO:0000313" key="2">
    <source>
        <dbReference type="EMBL" id="EXJ84171.1"/>
    </source>
</evidence>
<dbReference type="PANTHER" id="PTHR42051">
    <property type="entry name" value="MEIOTICALLY UP-REGULATED PROTEIN PB1A10.08"/>
    <property type="match status" value="1"/>
</dbReference>
<reference evidence="2 3" key="1">
    <citation type="submission" date="2013-03" db="EMBL/GenBank/DDBJ databases">
        <title>The Genome Sequence of Capronia epimyces CBS 606.96.</title>
        <authorList>
            <consortium name="The Broad Institute Genomics Platform"/>
            <person name="Cuomo C."/>
            <person name="de Hoog S."/>
            <person name="Gorbushina A."/>
            <person name="Walker B."/>
            <person name="Young S.K."/>
            <person name="Zeng Q."/>
            <person name="Gargeya S."/>
            <person name="Fitzgerald M."/>
            <person name="Haas B."/>
            <person name="Abouelleil A."/>
            <person name="Allen A.W."/>
            <person name="Alvarado L."/>
            <person name="Arachchi H.M."/>
            <person name="Berlin A.M."/>
            <person name="Chapman S.B."/>
            <person name="Gainer-Dewar J."/>
            <person name="Goldberg J."/>
            <person name="Griggs A."/>
            <person name="Gujja S."/>
            <person name="Hansen M."/>
            <person name="Howarth C."/>
            <person name="Imamovic A."/>
            <person name="Ireland A."/>
            <person name="Larimer J."/>
            <person name="McCowan C."/>
            <person name="Murphy C."/>
            <person name="Pearson M."/>
            <person name="Poon T.W."/>
            <person name="Priest M."/>
            <person name="Roberts A."/>
            <person name="Saif S."/>
            <person name="Shea T."/>
            <person name="Sisk P."/>
            <person name="Sykes S."/>
            <person name="Wortman J."/>
            <person name="Nusbaum C."/>
            <person name="Birren B."/>
        </authorList>
    </citation>
    <scope>NUCLEOTIDE SEQUENCE [LARGE SCALE GENOMIC DNA]</scope>
    <source>
        <strain evidence="2 3">CBS 606.96</strain>
    </source>
</reference>
<comment type="caution">
    <text evidence="2">The sequence shown here is derived from an EMBL/GenBank/DDBJ whole genome shotgun (WGS) entry which is preliminary data.</text>
</comment>
<protein>
    <submittedName>
        <fullName evidence="2">Uncharacterized protein</fullName>
    </submittedName>
</protein>
<sequence>MIVPRVFAQTQLGQRQQFDFSEKDPLSRRKLEDVRSPGRSALSQSLSKQPGSSSYKSSSDPVQIPTRAEGQPLTPAHRQGPSSLQTSRDSSNVASQPIPKRNESVQDILSSTTIPVRRRPRPRPGQRLPKGDYVADFSKLLRDDVQPSRDASPSGSWTNPQFEGLFGTIDGLVGSQMIVGSEGFDAGTMSSRSLSSESMPSLLSPDDYSTTDTASVSPATVRSPCDHRCRQMASSEDCSSHHPLLSLDDDDDSYSGATTPELAISPPTRPKQRSVAAGKRPTSFKSSLTASLKALKSAAQTVSSLATNPPLAQPDEFLSRSIFDFQPALTDDRRPPPSDEPPSAALRRYLNPNIFVPPESPAQLHFWVEEKRNPSSSEADTRPKLKIKRKYQNKKPTPVADEQGRIKEPRSSTIQLPPVVPLATCIPSSIRTANASSPPTWLEPDGTPSNKHRAAQALWDDEASKAEGQPRPREPRENRDFLRVFVCEMNMRKCGKLSNDATGRAKLWLPPVDEADKSNDRSDRGLTKTRRKCGIERWATWSIQDL</sequence>
<feature type="compositionally biased region" description="Low complexity" evidence="1">
    <location>
        <begin position="190"/>
        <end position="204"/>
    </location>
</feature>
<evidence type="ECO:0000256" key="1">
    <source>
        <dbReference type="SAM" id="MobiDB-lite"/>
    </source>
</evidence>
<dbReference type="AlphaFoldDB" id="W9Y4L6"/>
<accession>W9Y4L6</accession>
<feature type="region of interest" description="Disordered" evidence="1">
    <location>
        <begin position="301"/>
        <end position="348"/>
    </location>
</feature>
<feature type="compositionally biased region" description="Basic and acidic residues" evidence="1">
    <location>
        <begin position="20"/>
        <end position="36"/>
    </location>
</feature>
<dbReference type="PANTHER" id="PTHR42051:SF1">
    <property type="entry name" value="MEIOTICALLY UP-REGULATED PROTEIN PB1A10.08"/>
    <property type="match status" value="1"/>
</dbReference>
<dbReference type="OrthoDB" id="4181307at2759"/>
<evidence type="ECO:0000313" key="3">
    <source>
        <dbReference type="Proteomes" id="UP000019478"/>
    </source>
</evidence>
<dbReference type="InterPro" id="IPR034443">
    <property type="entry name" value="PB1A10.08"/>
</dbReference>
<feature type="region of interest" description="Disordered" evidence="1">
    <location>
        <begin position="185"/>
        <end position="284"/>
    </location>
</feature>
<dbReference type="RefSeq" id="XP_007733156.1">
    <property type="nucleotide sequence ID" value="XM_007734966.1"/>
</dbReference>
<feature type="compositionally biased region" description="Polar residues" evidence="1">
    <location>
        <begin position="80"/>
        <end position="95"/>
    </location>
</feature>
<organism evidence="2 3">
    <name type="scientific">Capronia epimyces CBS 606.96</name>
    <dbReference type="NCBI Taxonomy" id="1182542"/>
    <lineage>
        <taxon>Eukaryota</taxon>
        <taxon>Fungi</taxon>
        <taxon>Dikarya</taxon>
        <taxon>Ascomycota</taxon>
        <taxon>Pezizomycotina</taxon>
        <taxon>Eurotiomycetes</taxon>
        <taxon>Chaetothyriomycetidae</taxon>
        <taxon>Chaetothyriales</taxon>
        <taxon>Herpotrichiellaceae</taxon>
        <taxon>Capronia</taxon>
    </lineage>
</organism>
<feature type="region of interest" description="Disordered" evidence="1">
    <location>
        <begin position="368"/>
        <end position="414"/>
    </location>
</feature>
<feature type="compositionally biased region" description="Polar residues" evidence="1">
    <location>
        <begin position="105"/>
        <end position="114"/>
    </location>
</feature>
<feature type="compositionally biased region" description="Polar residues" evidence="1">
    <location>
        <begin position="207"/>
        <end position="220"/>
    </location>
</feature>
<dbReference type="STRING" id="1182542.W9Y4L6"/>
<dbReference type="GeneID" id="19168956"/>
<feature type="compositionally biased region" description="Basic and acidic residues" evidence="1">
    <location>
        <begin position="368"/>
        <end position="383"/>
    </location>
</feature>
<name>W9Y4L6_9EURO</name>
<dbReference type="EMBL" id="AMGY01000004">
    <property type="protein sequence ID" value="EXJ84171.1"/>
    <property type="molecule type" value="Genomic_DNA"/>
</dbReference>
<gene>
    <name evidence="2" type="ORF">A1O3_04838</name>
</gene>
<feature type="compositionally biased region" description="Polar residues" evidence="1">
    <location>
        <begin position="8"/>
        <end position="19"/>
    </location>
</feature>
<feature type="compositionally biased region" description="Low complexity" evidence="1">
    <location>
        <begin position="42"/>
        <end position="59"/>
    </location>
</feature>
<dbReference type="Proteomes" id="UP000019478">
    <property type="component" value="Unassembled WGS sequence"/>
</dbReference>
<dbReference type="eggNOG" id="ENOG502S38Y">
    <property type="taxonomic scope" value="Eukaryota"/>
</dbReference>
<feature type="region of interest" description="Disordered" evidence="1">
    <location>
        <begin position="430"/>
        <end position="455"/>
    </location>
</feature>
<feature type="region of interest" description="Disordered" evidence="1">
    <location>
        <begin position="1"/>
        <end position="159"/>
    </location>
</feature>
<keyword evidence="3" id="KW-1185">Reference proteome</keyword>
<feature type="compositionally biased region" description="Polar residues" evidence="1">
    <location>
        <begin position="430"/>
        <end position="439"/>
    </location>
</feature>
<feature type="compositionally biased region" description="Polar residues" evidence="1">
    <location>
        <begin position="149"/>
        <end position="159"/>
    </location>
</feature>
<proteinExistence type="predicted"/>
<feature type="compositionally biased region" description="Basic residues" evidence="1">
    <location>
        <begin position="384"/>
        <end position="393"/>
    </location>
</feature>
<dbReference type="HOGENOM" id="CLU_023951_0_0_1"/>